<dbReference type="InterPro" id="IPR005546">
    <property type="entry name" value="Autotransporte_beta"/>
</dbReference>
<protein>
    <recommendedName>
        <fullName evidence="1">Autotransporter domain-containing protein</fullName>
    </recommendedName>
</protein>
<name>A0A178IBK9_9BACT</name>
<gene>
    <name evidence="2" type="ORF">AW736_23300</name>
    <name evidence="3" type="ORF">AW736_26595</name>
</gene>
<dbReference type="Proteomes" id="UP000078486">
    <property type="component" value="Unassembled WGS sequence"/>
</dbReference>
<accession>A0A178IBK9</accession>
<dbReference type="SMART" id="SM00869">
    <property type="entry name" value="Autotransporter"/>
    <property type="match status" value="1"/>
</dbReference>
<dbReference type="Gene3D" id="2.40.128.130">
    <property type="entry name" value="Autotransporter beta-domain"/>
    <property type="match status" value="1"/>
</dbReference>
<proteinExistence type="predicted"/>
<organism evidence="2 4">
    <name type="scientific">Termitidicoccus mucosus</name>
    <dbReference type="NCBI Taxonomy" id="1184151"/>
    <lineage>
        <taxon>Bacteria</taxon>
        <taxon>Pseudomonadati</taxon>
        <taxon>Verrucomicrobiota</taxon>
        <taxon>Opitutia</taxon>
        <taxon>Opitutales</taxon>
        <taxon>Opitutaceae</taxon>
        <taxon>Termitidicoccus</taxon>
    </lineage>
</organism>
<dbReference type="RefSeq" id="WP_068772711.1">
    <property type="nucleotide sequence ID" value="NZ_KV441845.1"/>
</dbReference>
<dbReference type="EMBL" id="LRRQ01000006">
    <property type="protein sequence ID" value="OAM91856.1"/>
    <property type="molecule type" value="Genomic_DNA"/>
</dbReference>
<comment type="caution">
    <text evidence="2">The sequence shown here is derived from an EMBL/GenBank/DDBJ whole genome shotgun (WGS) entry which is preliminary data.</text>
</comment>
<keyword evidence="4" id="KW-1185">Reference proteome</keyword>
<dbReference type="STRING" id="1184151.AW736_23300"/>
<evidence type="ECO:0000259" key="1">
    <source>
        <dbReference type="PROSITE" id="PS51208"/>
    </source>
</evidence>
<dbReference type="Pfam" id="PF03797">
    <property type="entry name" value="Autotransporter"/>
    <property type="match status" value="1"/>
</dbReference>
<dbReference type="PROSITE" id="PS51208">
    <property type="entry name" value="AUTOTRANSPORTER"/>
    <property type="match status" value="1"/>
</dbReference>
<sequence>MKQQPLPASALVVAVFAATIVFIGGAPRAVAQASGRPVATVDWTGAVDSNWLNPANWSSGAIPGSSDRVQWLATGTSRNLVLSSASASSVSYKIGGFAVTPSTGVANIALQSTGGGWLDLELDGPGFYSYNSNNYDIPYNLTLGDHTRITVTAATGNWLTARGGGFWGAKVSMQTGSEIHFIEGLASPNIYSLHSEQGTLVTFGNTESTISYSSVISGTLYSTRAGGNALRFGEGDGDVIVIGTTGVVEFANRDSAEIYSRVNRGTLLINGIHNGSVSTIGDRRGYIGGTGRINGNVVLENTGRLGGGGTTIDTAGTLTVNGDVTLRNGGMLDFYFFDNSTWNQLIIAGNLAIESGGQLSVGIGAGSEFALRAAEYKVATITGAITGDFSNWNQNAFSLTSIAEYEFRPAAGSETEIWISIDRAPFASVSGLTANQFGIARIVDDAMDIIPDELILSLDAQVTARAYGQVLNQLGPQAYQAWWPAALISASALGESVSHRLSVSGAGDAASKKFNVWTQASRSESTVSTTANNEYFNFKPYDFYLGADRAFAPGFVAGAVLSYNYTDYRLDDSGSSGDSSSITGALYARFRKAAFQLDALAFYGMDDYSADRSVVRSRLGSYAKADTDGKHSGFRFQLAYNIPTPILDIAPVVAVAYTKWHADPFTETGDTLVPIHVEKQSAEAVLLSAGFRFSRTFDILRGKAQIRPFLNVFYMHDAEGGDRHIRANVLDRDIEVLARRLDRDGWRIEGGFSVDYTNGFSLFASYGNDSNIIVDQTISVRAGVGYRF</sequence>
<feature type="domain" description="Autotransporter" evidence="1">
    <location>
        <begin position="509"/>
        <end position="788"/>
    </location>
</feature>
<reference evidence="2 4" key="1">
    <citation type="submission" date="2016-01" db="EMBL/GenBank/DDBJ databases">
        <title>High potential of lignocellulose degradation of a new Verrucomicrobia species.</title>
        <authorList>
            <person name="Wang Y."/>
            <person name="Shi Y."/>
            <person name="Qiu Z."/>
            <person name="Liu S."/>
            <person name="Yang H."/>
        </authorList>
    </citation>
    <scope>NUCLEOTIDE SEQUENCE [LARGE SCALE GENOMIC DNA]</scope>
    <source>
        <strain evidence="2 4">TSB47</strain>
    </source>
</reference>
<dbReference type="EMBL" id="LRRQ01000172">
    <property type="protein sequence ID" value="OAM87404.1"/>
    <property type="molecule type" value="Genomic_DNA"/>
</dbReference>
<evidence type="ECO:0000313" key="3">
    <source>
        <dbReference type="EMBL" id="OAM91856.1"/>
    </source>
</evidence>
<dbReference type="AlphaFoldDB" id="A0A178IBK9"/>
<evidence type="ECO:0000313" key="2">
    <source>
        <dbReference type="EMBL" id="OAM87404.1"/>
    </source>
</evidence>
<evidence type="ECO:0000313" key="4">
    <source>
        <dbReference type="Proteomes" id="UP000078486"/>
    </source>
</evidence>
<dbReference type="OrthoDB" id="184112at2"/>
<dbReference type="SUPFAM" id="SSF103515">
    <property type="entry name" value="Autotransporter"/>
    <property type="match status" value="1"/>
</dbReference>
<dbReference type="InterPro" id="IPR036709">
    <property type="entry name" value="Autotransporte_beta_dom_sf"/>
</dbReference>